<proteinExistence type="predicted"/>
<evidence type="ECO:0000313" key="1">
    <source>
        <dbReference type="EMBL" id="KAJ8314979.1"/>
    </source>
</evidence>
<keyword evidence="2" id="KW-1185">Reference proteome</keyword>
<accession>A0ABQ9FCC3</accession>
<organism evidence="1 2">
    <name type="scientific">Tegillarca granosa</name>
    <name type="common">Malaysian cockle</name>
    <name type="synonym">Anadara granosa</name>
    <dbReference type="NCBI Taxonomy" id="220873"/>
    <lineage>
        <taxon>Eukaryota</taxon>
        <taxon>Metazoa</taxon>
        <taxon>Spiralia</taxon>
        <taxon>Lophotrochozoa</taxon>
        <taxon>Mollusca</taxon>
        <taxon>Bivalvia</taxon>
        <taxon>Autobranchia</taxon>
        <taxon>Pteriomorphia</taxon>
        <taxon>Arcoida</taxon>
        <taxon>Arcoidea</taxon>
        <taxon>Arcidae</taxon>
        <taxon>Tegillarca</taxon>
    </lineage>
</organism>
<dbReference type="Proteomes" id="UP001217089">
    <property type="component" value="Unassembled WGS sequence"/>
</dbReference>
<evidence type="ECO:0000313" key="2">
    <source>
        <dbReference type="Proteomes" id="UP001217089"/>
    </source>
</evidence>
<sequence length="66" mass="7950">MSYNYMYKEMKITVTSTDLCYHLKDHFCNVCFINIINLLECIVFIRICFRRHVDICFQCNTTDAKI</sequence>
<dbReference type="EMBL" id="JARBDR010000337">
    <property type="protein sequence ID" value="KAJ8314979.1"/>
    <property type="molecule type" value="Genomic_DNA"/>
</dbReference>
<gene>
    <name evidence="1" type="ORF">KUTeg_007129</name>
</gene>
<reference evidence="1 2" key="1">
    <citation type="submission" date="2022-12" db="EMBL/GenBank/DDBJ databases">
        <title>Chromosome-level genome of Tegillarca granosa.</title>
        <authorList>
            <person name="Kim J."/>
        </authorList>
    </citation>
    <scope>NUCLEOTIDE SEQUENCE [LARGE SCALE GENOMIC DNA]</scope>
    <source>
        <strain evidence="1">Teg-2019</strain>
        <tissue evidence="1">Adductor muscle</tissue>
    </source>
</reference>
<protein>
    <submittedName>
        <fullName evidence="1">Uncharacterized protein</fullName>
    </submittedName>
</protein>
<name>A0ABQ9FCC3_TEGGR</name>
<comment type="caution">
    <text evidence="1">The sequence shown here is derived from an EMBL/GenBank/DDBJ whole genome shotgun (WGS) entry which is preliminary data.</text>
</comment>